<evidence type="ECO:0000313" key="2">
    <source>
        <dbReference type="EMBL" id="NMH79808.1"/>
    </source>
</evidence>
<accession>A0ABX1RKP2</accession>
<sequence>MASRFRVRGFRHVLPFLIDSVRVHTQVLRSEGALGVSLVAHPLRREFRTLSAWENRAALDAMVRSEPHRSVMRRYRGAMADVGFTFWTVPAAALPPTWEEADERLSATM</sequence>
<protein>
    <submittedName>
        <fullName evidence="2">DUF3291 domain-containing protein</fullName>
    </submittedName>
</protein>
<dbReference type="Pfam" id="PF11695">
    <property type="entry name" value="DUF3291"/>
    <property type="match status" value="1"/>
</dbReference>
<dbReference type="Proteomes" id="UP001296706">
    <property type="component" value="Unassembled WGS sequence"/>
</dbReference>
<name>A0ABX1RKP2_9PSEU</name>
<dbReference type="EMBL" id="JAAXKY010000079">
    <property type="protein sequence ID" value="NMH79808.1"/>
    <property type="molecule type" value="Genomic_DNA"/>
</dbReference>
<evidence type="ECO:0000313" key="3">
    <source>
        <dbReference type="Proteomes" id="UP001296706"/>
    </source>
</evidence>
<reference evidence="2 3" key="1">
    <citation type="submission" date="2020-04" db="EMBL/GenBank/DDBJ databases">
        <authorList>
            <person name="Klaysubun C."/>
            <person name="Duangmal K."/>
            <person name="Lipun K."/>
        </authorList>
    </citation>
    <scope>NUCLEOTIDE SEQUENCE [LARGE SCALE GENOMIC DNA]</scope>
    <source>
        <strain evidence="2 3">JCM 11839</strain>
    </source>
</reference>
<evidence type="ECO:0000259" key="1">
    <source>
        <dbReference type="Pfam" id="PF11695"/>
    </source>
</evidence>
<dbReference type="InterPro" id="IPR011008">
    <property type="entry name" value="Dimeric_a/b-barrel"/>
</dbReference>
<dbReference type="InterPro" id="IPR021708">
    <property type="entry name" value="DUF3291"/>
</dbReference>
<comment type="caution">
    <text evidence="2">The sequence shown here is derived from an EMBL/GenBank/DDBJ whole genome shotgun (WGS) entry which is preliminary data.</text>
</comment>
<proteinExistence type="predicted"/>
<gene>
    <name evidence="2" type="ORF">HF577_22275</name>
</gene>
<organism evidence="2 3">
    <name type="scientific">Pseudonocardia xinjiangensis</name>
    <dbReference type="NCBI Taxonomy" id="75289"/>
    <lineage>
        <taxon>Bacteria</taxon>
        <taxon>Bacillati</taxon>
        <taxon>Actinomycetota</taxon>
        <taxon>Actinomycetes</taxon>
        <taxon>Pseudonocardiales</taxon>
        <taxon>Pseudonocardiaceae</taxon>
        <taxon>Pseudonocardia</taxon>
    </lineage>
</organism>
<dbReference type="SUPFAM" id="SSF54909">
    <property type="entry name" value="Dimeric alpha+beta barrel"/>
    <property type="match status" value="1"/>
</dbReference>
<feature type="domain" description="DUF3291" evidence="1">
    <location>
        <begin position="47"/>
        <end position="106"/>
    </location>
</feature>
<keyword evidence="3" id="KW-1185">Reference proteome</keyword>